<feature type="compositionally biased region" description="Acidic residues" evidence="2">
    <location>
        <begin position="257"/>
        <end position="266"/>
    </location>
</feature>
<dbReference type="EMBL" id="CP040899">
    <property type="protein sequence ID" value="QDB78905.1"/>
    <property type="molecule type" value="Genomic_DNA"/>
</dbReference>
<name>A0ABX5VQ44_9MICO</name>
<dbReference type="Pfam" id="PF00498">
    <property type="entry name" value="FHA"/>
    <property type="match status" value="1"/>
</dbReference>
<feature type="region of interest" description="Disordered" evidence="2">
    <location>
        <begin position="187"/>
        <end position="390"/>
    </location>
</feature>
<keyword evidence="5" id="KW-1185">Reference proteome</keyword>
<gene>
    <name evidence="4" type="ORF">FE251_05595</name>
</gene>
<dbReference type="PROSITE" id="PS50006">
    <property type="entry name" value="FHA_DOMAIN"/>
    <property type="match status" value="1"/>
</dbReference>
<feature type="domain" description="FHA" evidence="3">
    <location>
        <begin position="442"/>
        <end position="499"/>
    </location>
</feature>
<feature type="compositionally biased region" description="Low complexity" evidence="2">
    <location>
        <begin position="309"/>
        <end position="344"/>
    </location>
</feature>
<evidence type="ECO:0000313" key="5">
    <source>
        <dbReference type="Proteomes" id="UP000313948"/>
    </source>
</evidence>
<feature type="compositionally biased region" description="Pro residues" evidence="2">
    <location>
        <begin position="227"/>
        <end position="245"/>
    </location>
</feature>
<dbReference type="RefSeq" id="WP_139948210.1">
    <property type="nucleotide sequence ID" value="NZ_CP040899.1"/>
</dbReference>
<dbReference type="SUPFAM" id="SSF49879">
    <property type="entry name" value="SMAD/FHA domain"/>
    <property type="match status" value="1"/>
</dbReference>
<accession>A0ABX5VQ44</accession>
<dbReference type="InterPro" id="IPR008984">
    <property type="entry name" value="SMAD_FHA_dom_sf"/>
</dbReference>
<dbReference type="CDD" id="cd00060">
    <property type="entry name" value="FHA"/>
    <property type="match status" value="1"/>
</dbReference>
<dbReference type="Proteomes" id="UP000313948">
    <property type="component" value="Chromosome"/>
</dbReference>
<evidence type="ECO:0000313" key="4">
    <source>
        <dbReference type="EMBL" id="QDB78905.1"/>
    </source>
</evidence>
<dbReference type="Gene3D" id="2.60.200.20">
    <property type="match status" value="1"/>
</dbReference>
<evidence type="ECO:0000256" key="2">
    <source>
        <dbReference type="SAM" id="MobiDB-lite"/>
    </source>
</evidence>
<organism evidence="4 5">
    <name type="scientific">Georgenia wutianyii</name>
    <dbReference type="NCBI Taxonomy" id="2585135"/>
    <lineage>
        <taxon>Bacteria</taxon>
        <taxon>Bacillati</taxon>
        <taxon>Actinomycetota</taxon>
        <taxon>Actinomycetes</taxon>
        <taxon>Micrococcales</taxon>
        <taxon>Bogoriellaceae</taxon>
        <taxon>Georgenia</taxon>
    </lineage>
</organism>
<evidence type="ECO:0000259" key="3">
    <source>
        <dbReference type="PROSITE" id="PS50006"/>
    </source>
</evidence>
<feature type="compositionally biased region" description="Pro residues" evidence="2">
    <location>
        <begin position="197"/>
        <end position="219"/>
    </location>
</feature>
<feature type="compositionally biased region" description="Low complexity" evidence="2">
    <location>
        <begin position="246"/>
        <end position="256"/>
    </location>
</feature>
<reference evidence="4 5" key="1">
    <citation type="submission" date="2019-05" db="EMBL/GenBank/DDBJ databases">
        <title>Georgenia *** sp. nov., and Georgenia *** sp. nov., isolated from the intestinal contents of plateau pika (Ochotona curzoniae) in the Qinghai-Tibet plateau of China.</title>
        <authorList>
            <person name="Tian Z."/>
        </authorList>
    </citation>
    <scope>NUCLEOTIDE SEQUENCE [LARGE SCALE GENOMIC DNA]</scope>
    <source>
        <strain evidence="4 5">Z294</strain>
    </source>
</reference>
<proteinExistence type="predicted"/>
<feature type="compositionally biased region" description="Acidic residues" evidence="2">
    <location>
        <begin position="281"/>
        <end position="293"/>
    </location>
</feature>
<protein>
    <submittedName>
        <fullName evidence="4">FHA domain-containing protein</fullName>
    </submittedName>
</protein>
<evidence type="ECO:0000256" key="1">
    <source>
        <dbReference type="ARBA" id="ARBA00022553"/>
    </source>
</evidence>
<sequence length="539" mass="54340">MSGHEYRPGGWTALVTDDALALLPPGVPEDVARELWQLSATGTRLGAWVEYLAAAGISALPSFAIVEAHPEGLRVVVRGEIDVEQGGRIVSGRGLTTWREELLPAADVTVSAETTDGGWLPVTGGIVRASAARLLASPQPPPAPPEDEEDVELTVARMPALAAAVGVRPAAAPVSSSGPAASADAGTAAAVADVSDAPPPAPAPVPATPPAPAPAPVAPPAVTQAPVAPPAPVQVPVPPADPAPVPAAAAETAVTADEPDEEESDEAPAPPPVPQAPDAALVEEEPEDSDDYDFLLWSTEQVHAHRSEPAAAATDPADAAPADAAPVDAGEPAGAEPAESGPPDLEATRLPESDEDATGIFAPGPIIDSVPGLSRPAAPVGAPVDLPPPPAVDDGDHDGETIATSEIPATATPVALEPVVRPAPGVELVLSTGPRIEMDRPVLLGRAPEATRFAGTEVPRLVSVSNPERDISSTHVEVRPAGGHVVVTDMNSTNGTVVHLPDQPSFRLQPGTGVPVGPGAVIELGVGVELTVQRVEGAQ</sequence>
<keyword evidence="1" id="KW-0597">Phosphoprotein</keyword>
<feature type="compositionally biased region" description="Low complexity" evidence="2">
    <location>
        <begin position="187"/>
        <end position="196"/>
    </location>
</feature>
<dbReference type="InterPro" id="IPR000253">
    <property type="entry name" value="FHA_dom"/>
</dbReference>